<evidence type="ECO:0000256" key="1">
    <source>
        <dbReference type="SAM" id="MobiDB-lite"/>
    </source>
</evidence>
<feature type="region of interest" description="Disordered" evidence="1">
    <location>
        <begin position="1"/>
        <end position="24"/>
    </location>
</feature>
<comment type="caution">
    <text evidence="2">The sequence shown here is derived from an EMBL/GenBank/DDBJ whole genome shotgun (WGS) entry which is preliminary data.</text>
</comment>
<sequence>MCAGYELSALAGGEGEKREEEEGRGRMAREIWWSRWSAATGDRGERSDRCATAGGVLLLSSPAVERKERG</sequence>
<organism evidence="2 3">
    <name type="scientific">Datura stramonium</name>
    <name type="common">Jimsonweed</name>
    <name type="synonym">Common thornapple</name>
    <dbReference type="NCBI Taxonomy" id="4076"/>
    <lineage>
        <taxon>Eukaryota</taxon>
        <taxon>Viridiplantae</taxon>
        <taxon>Streptophyta</taxon>
        <taxon>Embryophyta</taxon>
        <taxon>Tracheophyta</taxon>
        <taxon>Spermatophyta</taxon>
        <taxon>Magnoliopsida</taxon>
        <taxon>eudicotyledons</taxon>
        <taxon>Gunneridae</taxon>
        <taxon>Pentapetalae</taxon>
        <taxon>asterids</taxon>
        <taxon>lamiids</taxon>
        <taxon>Solanales</taxon>
        <taxon>Solanaceae</taxon>
        <taxon>Solanoideae</taxon>
        <taxon>Datureae</taxon>
        <taxon>Datura</taxon>
    </lineage>
</organism>
<proteinExistence type="predicted"/>
<protein>
    <submittedName>
        <fullName evidence="2">Uncharacterized protein</fullName>
    </submittedName>
</protein>
<dbReference type="EMBL" id="JACEIK010196505">
    <property type="protein sequence ID" value="MCE5167653.1"/>
    <property type="molecule type" value="Genomic_DNA"/>
</dbReference>
<dbReference type="Proteomes" id="UP000823775">
    <property type="component" value="Unassembled WGS sequence"/>
</dbReference>
<keyword evidence="3" id="KW-1185">Reference proteome</keyword>
<reference evidence="2 3" key="1">
    <citation type="journal article" date="2021" name="BMC Genomics">
        <title>Datura genome reveals duplications of psychoactive alkaloid biosynthetic genes and high mutation rate following tissue culture.</title>
        <authorList>
            <person name="Rajewski A."/>
            <person name="Carter-House D."/>
            <person name="Stajich J."/>
            <person name="Litt A."/>
        </authorList>
    </citation>
    <scope>NUCLEOTIDE SEQUENCE [LARGE SCALE GENOMIC DNA]</scope>
    <source>
        <strain evidence="2">AR-01</strain>
    </source>
</reference>
<name>A0ABS8Y7L4_DATST</name>
<accession>A0ABS8Y7L4</accession>
<evidence type="ECO:0000313" key="3">
    <source>
        <dbReference type="Proteomes" id="UP000823775"/>
    </source>
</evidence>
<gene>
    <name evidence="2" type="ORF">HAX54_015219</name>
</gene>
<feature type="non-terminal residue" evidence="2">
    <location>
        <position position="70"/>
    </location>
</feature>
<feature type="compositionally biased region" description="Basic and acidic residues" evidence="1">
    <location>
        <begin position="14"/>
        <end position="24"/>
    </location>
</feature>
<evidence type="ECO:0000313" key="2">
    <source>
        <dbReference type="EMBL" id="MCE5167653.1"/>
    </source>
</evidence>